<dbReference type="PRINTS" id="PR00463">
    <property type="entry name" value="EP450I"/>
</dbReference>
<protein>
    <submittedName>
        <fullName evidence="10">Cytochrome P450</fullName>
    </submittedName>
</protein>
<sequence>MDKLAADYGLQPIAINRIISALDAGLLLRYSLTILFIYAIGRGTYLSFLHPLAKFPGPKLAAVSNVWYAYHWFTGRYPWALEAAFEKYGDVVRVSPNELAFITPNAGKAIYGSATKNREIFRKTDFQEIGENEPGITAEKDPEVHRQIAKQIVPAFSAKALRKQEDVIHQHVDGFVAQIRKQAMTDDIIEMQQWIDWLVFDIAGDMAYGREFDQVKNLKSSTFLSTLNKVGLWGTTNQVTRRFRMLRPFVWFLIPPSVALTVPTLLRLNRQEIRHRMSRRDEIKHPDYIELLLPKDGKPDPTEDWILAQANVFIVAGFDPITNLISSAMYYLLTNTDKYGHAQKEIRDEFAEYNDITGDRLQTMKYLQAVIDESLRIHTNAAFGLPRMSPGYDVDGTFVPPGVTVQTCSFATTHAERYFTDARSFHPERWLPSSHPLYNPRYGSDDRRAFTPFSQGPRGCPGSNAGYLQGRIILAKLLWSFDMELTNKDAIDWEKDIKLFAIWIRPDLFVRFRPANGNKT</sequence>
<reference evidence="10" key="2">
    <citation type="submission" date="2023-01" db="EMBL/GenBank/DDBJ databases">
        <authorList>
            <person name="Petersen C."/>
        </authorList>
    </citation>
    <scope>NUCLEOTIDE SEQUENCE</scope>
    <source>
        <strain evidence="10">IBT 17514</strain>
    </source>
</reference>
<keyword evidence="6 8" id="KW-0408">Iron</keyword>
<keyword evidence="11" id="KW-1185">Reference proteome</keyword>
<organism evidence="10 11">
    <name type="scientific">Penicillium malachiteum</name>
    <dbReference type="NCBI Taxonomy" id="1324776"/>
    <lineage>
        <taxon>Eukaryota</taxon>
        <taxon>Fungi</taxon>
        <taxon>Dikarya</taxon>
        <taxon>Ascomycota</taxon>
        <taxon>Pezizomycotina</taxon>
        <taxon>Eurotiomycetes</taxon>
        <taxon>Eurotiomycetidae</taxon>
        <taxon>Eurotiales</taxon>
        <taxon>Aspergillaceae</taxon>
        <taxon>Penicillium</taxon>
    </lineage>
</organism>
<proteinExistence type="inferred from homology"/>
<dbReference type="GO" id="GO:0043386">
    <property type="term" value="P:mycotoxin biosynthetic process"/>
    <property type="evidence" value="ECO:0007669"/>
    <property type="project" value="UniProtKB-ARBA"/>
</dbReference>
<dbReference type="EMBL" id="JAQJAN010000001">
    <property type="protein sequence ID" value="KAJ5740885.1"/>
    <property type="molecule type" value="Genomic_DNA"/>
</dbReference>
<accession>A0AAD6HX10</accession>
<evidence type="ECO:0000313" key="10">
    <source>
        <dbReference type="EMBL" id="KAJ5740885.1"/>
    </source>
</evidence>
<dbReference type="CDD" id="cd11058">
    <property type="entry name" value="CYP60B-like"/>
    <property type="match status" value="1"/>
</dbReference>
<dbReference type="SUPFAM" id="SSF48264">
    <property type="entry name" value="Cytochrome P450"/>
    <property type="match status" value="1"/>
</dbReference>
<evidence type="ECO:0000256" key="7">
    <source>
        <dbReference type="ARBA" id="ARBA00023033"/>
    </source>
</evidence>
<evidence type="ECO:0000256" key="1">
    <source>
        <dbReference type="ARBA" id="ARBA00001971"/>
    </source>
</evidence>
<dbReference type="Proteomes" id="UP001215712">
    <property type="component" value="Unassembled WGS sequence"/>
</dbReference>
<keyword evidence="3 8" id="KW-0349">Heme</keyword>
<dbReference type="AlphaFoldDB" id="A0AAD6HX10"/>
<dbReference type="InterPro" id="IPR002401">
    <property type="entry name" value="Cyt_P450_E_grp-I"/>
</dbReference>
<keyword evidence="7 9" id="KW-0503">Monooxygenase</keyword>
<evidence type="ECO:0000256" key="3">
    <source>
        <dbReference type="ARBA" id="ARBA00022617"/>
    </source>
</evidence>
<dbReference type="GO" id="GO:0004497">
    <property type="term" value="F:monooxygenase activity"/>
    <property type="evidence" value="ECO:0007669"/>
    <property type="project" value="UniProtKB-KW"/>
</dbReference>
<dbReference type="Pfam" id="PF00067">
    <property type="entry name" value="p450"/>
    <property type="match status" value="1"/>
</dbReference>
<name>A0AAD6HX10_9EURO</name>
<dbReference type="GO" id="GO:0020037">
    <property type="term" value="F:heme binding"/>
    <property type="evidence" value="ECO:0007669"/>
    <property type="project" value="InterPro"/>
</dbReference>
<dbReference type="Gene3D" id="1.10.630.10">
    <property type="entry name" value="Cytochrome P450"/>
    <property type="match status" value="1"/>
</dbReference>
<dbReference type="InterPro" id="IPR036396">
    <property type="entry name" value="Cyt_P450_sf"/>
</dbReference>
<evidence type="ECO:0000256" key="2">
    <source>
        <dbReference type="ARBA" id="ARBA00010617"/>
    </source>
</evidence>
<keyword evidence="5 9" id="KW-0560">Oxidoreductase</keyword>
<dbReference type="GO" id="GO:0005506">
    <property type="term" value="F:iron ion binding"/>
    <property type="evidence" value="ECO:0007669"/>
    <property type="project" value="InterPro"/>
</dbReference>
<comment type="similarity">
    <text evidence="2 9">Belongs to the cytochrome P450 family.</text>
</comment>
<dbReference type="GO" id="GO:0016705">
    <property type="term" value="F:oxidoreductase activity, acting on paired donors, with incorporation or reduction of molecular oxygen"/>
    <property type="evidence" value="ECO:0007669"/>
    <property type="project" value="InterPro"/>
</dbReference>
<feature type="binding site" description="axial binding residue" evidence="8">
    <location>
        <position position="460"/>
    </location>
    <ligand>
        <name>heme</name>
        <dbReference type="ChEBI" id="CHEBI:30413"/>
    </ligand>
    <ligandPart>
        <name>Fe</name>
        <dbReference type="ChEBI" id="CHEBI:18248"/>
    </ligandPart>
</feature>
<dbReference type="InterPro" id="IPR017972">
    <property type="entry name" value="Cyt_P450_CS"/>
</dbReference>
<evidence type="ECO:0000256" key="5">
    <source>
        <dbReference type="ARBA" id="ARBA00023002"/>
    </source>
</evidence>
<dbReference type="PANTHER" id="PTHR24305:SF210">
    <property type="entry name" value="CYTOCHROME P450 MONOOXYGENASE ASQL-RELATED"/>
    <property type="match status" value="1"/>
</dbReference>
<comment type="cofactor">
    <cofactor evidence="1 8">
        <name>heme</name>
        <dbReference type="ChEBI" id="CHEBI:30413"/>
    </cofactor>
</comment>
<comment type="caution">
    <text evidence="10">The sequence shown here is derived from an EMBL/GenBank/DDBJ whole genome shotgun (WGS) entry which is preliminary data.</text>
</comment>
<gene>
    <name evidence="10" type="ORF">N7493_000757</name>
</gene>
<dbReference type="PANTHER" id="PTHR24305">
    <property type="entry name" value="CYTOCHROME P450"/>
    <property type="match status" value="1"/>
</dbReference>
<keyword evidence="4 8" id="KW-0479">Metal-binding</keyword>
<dbReference type="InterPro" id="IPR001128">
    <property type="entry name" value="Cyt_P450"/>
</dbReference>
<evidence type="ECO:0000256" key="6">
    <source>
        <dbReference type="ARBA" id="ARBA00023004"/>
    </source>
</evidence>
<dbReference type="PROSITE" id="PS00086">
    <property type="entry name" value="CYTOCHROME_P450"/>
    <property type="match status" value="1"/>
</dbReference>
<evidence type="ECO:0000313" key="11">
    <source>
        <dbReference type="Proteomes" id="UP001215712"/>
    </source>
</evidence>
<evidence type="ECO:0000256" key="8">
    <source>
        <dbReference type="PIRSR" id="PIRSR602401-1"/>
    </source>
</evidence>
<evidence type="ECO:0000256" key="4">
    <source>
        <dbReference type="ARBA" id="ARBA00022723"/>
    </source>
</evidence>
<reference evidence="10" key="1">
    <citation type="journal article" date="2023" name="IMA Fungus">
        <title>Comparative genomic study of the Penicillium genus elucidates a diverse pangenome and 15 lateral gene transfer events.</title>
        <authorList>
            <person name="Petersen C."/>
            <person name="Sorensen T."/>
            <person name="Nielsen M.R."/>
            <person name="Sondergaard T.E."/>
            <person name="Sorensen J.L."/>
            <person name="Fitzpatrick D.A."/>
            <person name="Frisvad J.C."/>
            <person name="Nielsen K.L."/>
        </authorList>
    </citation>
    <scope>NUCLEOTIDE SEQUENCE</scope>
    <source>
        <strain evidence="10">IBT 17514</strain>
    </source>
</reference>
<evidence type="ECO:0000256" key="9">
    <source>
        <dbReference type="RuleBase" id="RU000461"/>
    </source>
</evidence>
<dbReference type="InterPro" id="IPR050121">
    <property type="entry name" value="Cytochrome_P450_monoxygenase"/>
</dbReference>